<keyword evidence="2" id="KW-0812">Transmembrane</keyword>
<dbReference type="EMBL" id="JAIWYP010000034">
    <property type="protein sequence ID" value="KAH3691507.1"/>
    <property type="molecule type" value="Genomic_DNA"/>
</dbReference>
<name>A0A9D3Y403_DREPO</name>
<evidence type="ECO:0000256" key="2">
    <source>
        <dbReference type="SAM" id="Phobius"/>
    </source>
</evidence>
<dbReference type="Proteomes" id="UP000828390">
    <property type="component" value="Unassembled WGS sequence"/>
</dbReference>
<evidence type="ECO:0000256" key="1">
    <source>
        <dbReference type="SAM" id="MobiDB-lite"/>
    </source>
</evidence>
<reference evidence="3" key="2">
    <citation type="submission" date="2020-11" db="EMBL/GenBank/DDBJ databases">
        <authorList>
            <person name="McCartney M.A."/>
            <person name="Auch B."/>
            <person name="Kono T."/>
            <person name="Mallez S."/>
            <person name="Becker A."/>
            <person name="Gohl D.M."/>
            <person name="Silverstein K.A.T."/>
            <person name="Koren S."/>
            <person name="Bechman K.B."/>
            <person name="Herman A."/>
            <person name="Abrahante J.E."/>
            <person name="Garbe J."/>
        </authorList>
    </citation>
    <scope>NUCLEOTIDE SEQUENCE</scope>
    <source>
        <strain evidence="3">Duluth1</strain>
        <tissue evidence="3">Whole animal</tissue>
    </source>
</reference>
<keyword evidence="2" id="KW-0472">Membrane</keyword>
<protein>
    <submittedName>
        <fullName evidence="3">Uncharacterized protein</fullName>
    </submittedName>
</protein>
<evidence type="ECO:0000313" key="3">
    <source>
        <dbReference type="EMBL" id="KAH3691507.1"/>
    </source>
</evidence>
<gene>
    <name evidence="3" type="ORF">DPMN_190750</name>
</gene>
<proteinExistence type="predicted"/>
<feature type="region of interest" description="Disordered" evidence="1">
    <location>
        <begin position="141"/>
        <end position="177"/>
    </location>
</feature>
<accession>A0A9D3Y403</accession>
<feature type="compositionally biased region" description="Acidic residues" evidence="1">
    <location>
        <begin position="142"/>
        <end position="164"/>
    </location>
</feature>
<comment type="caution">
    <text evidence="3">The sequence shown here is derived from an EMBL/GenBank/DDBJ whole genome shotgun (WGS) entry which is preliminary data.</text>
</comment>
<feature type="compositionally biased region" description="Gly residues" evidence="1">
    <location>
        <begin position="168"/>
        <end position="177"/>
    </location>
</feature>
<feature type="transmembrane region" description="Helical" evidence="2">
    <location>
        <begin position="16"/>
        <end position="39"/>
    </location>
</feature>
<organism evidence="3 4">
    <name type="scientific">Dreissena polymorpha</name>
    <name type="common">Zebra mussel</name>
    <name type="synonym">Mytilus polymorpha</name>
    <dbReference type="NCBI Taxonomy" id="45954"/>
    <lineage>
        <taxon>Eukaryota</taxon>
        <taxon>Metazoa</taxon>
        <taxon>Spiralia</taxon>
        <taxon>Lophotrochozoa</taxon>
        <taxon>Mollusca</taxon>
        <taxon>Bivalvia</taxon>
        <taxon>Autobranchia</taxon>
        <taxon>Heteroconchia</taxon>
        <taxon>Euheterodonta</taxon>
        <taxon>Imparidentia</taxon>
        <taxon>Neoheterodontei</taxon>
        <taxon>Myida</taxon>
        <taxon>Dreissenoidea</taxon>
        <taxon>Dreissenidae</taxon>
        <taxon>Dreissena</taxon>
    </lineage>
</organism>
<evidence type="ECO:0000313" key="4">
    <source>
        <dbReference type="Proteomes" id="UP000828390"/>
    </source>
</evidence>
<reference evidence="3" key="1">
    <citation type="journal article" date="2019" name="bioRxiv">
        <title>The Genome of the Zebra Mussel, Dreissena polymorpha: A Resource for Invasive Species Research.</title>
        <authorList>
            <person name="McCartney M.A."/>
            <person name="Auch B."/>
            <person name="Kono T."/>
            <person name="Mallez S."/>
            <person name="Zhang Y."/>
            <person name="Obille A."/>
            <person name="Becker A."/>
            <person name="Abrahante J.E."/>
            <person name="Garbe J."/>
            <person name="Badalamenti J.P."/>
            <person name="Herman A."/>
            <person name="Mangelson H."/>
            <person name="Liachko I."/>
            <person name="Sullivan S."/>
            <person name="Sone E.D."/>
            <person name="Koren S."/>
            <person name="Silverstein K.A.T."/>
            <person name="Beckman K.B."/>
            <person name="Gohl D.M."/>
        </authorList>
    </citation>
    <scope>NUCLEOTIDE SEQUENCE</scope>
    <source>
        <strain evidence="3">Duluth1</strain>
        <tissue evidence="3">Whole animal</tissue>
    </source>
</reference>
<dbReference type="AlphaFoldDB" id="A0A9D3Y403"/>
<keyword evidence="2" id="KW-1133">Transmembrane helix</keyword>
<sequence length="177" mass="19885">MNSTASEDKEQPSTNIWIATTLALCLLIVGVTTTACLCIRRKKEKRAQIAVQLNELKPSDIPPELINSNSGNFEVFPNDNNDDNTDHYDVLPDDNNDDNTDHYDVLPDDVHDDCVVPYAVVHLDNTEREATPMFRSLRFVTEEEEEEEEEGEAESESVEEDIQDNGDYSGGIYMGAE</sequence>
<keyword evidence="4" id="KW-1185">Reference proteome</keyword>